<dbReference type="InterPro" id="IPR051544">
    <property type="entry name" value="TPS_OM_transporter"/>
</dbReference>
<dbReference type="Gene3D" id="2.40.160.50">
    <property type="entry name" value="membrane protein fhac: a member of the omp85/tpsb transporter family"/>
    <property type="match status" value="1"/>
</dbReference>
<evidence type="ECO:0000259" key="6">
    <source>
        <dbReference type="Pfam" id="PF08479"/>
    </source>
</evidence>
<feature type="chain" id="PRO_5030100027" evidence="4">
    <location>
        <begin position="25"/>
        <end position="561"/>
    </location>
</feature>
<dbReference type="Gene3D" id="3.10.20.310">
    <property type="entry name" value="membrane protein fhac"/>
    <property type="match status" value="1"/>
</dbReference>
<evidence type="ECO:0000256" key="1">
    <source>
        <dbReference type="ARBA" id="ARBA00022452"/>
    </source>
</evidence>
<keyword evidence="1" id="KW-1134">Transmembrane beta strand</keyword>
<protein>
    <submittedName>
        <fullName evidence="7">ShlB/FhaC/HecB family hemolysin secretion/activation protein</fullName>
    </submittedName>
</protein>
<evidence type="ECO:0000313" key="7">
    <source>
        <dbReference type="EMBL" id="THA18052.1"/>
    </source>
</evidence>
<feature type="domain" description="Polypeptide-transport-associated ShlB-type" evidence="6">
    <location>
        <begin position="76"/>
        <end position="146"/>
    </location>
</feature>
<accession>A0A4S2PEC8</accession>
<keyword evidence="3" id="KW-0998">Cell outer membrane</keyword>
<dbReference type="InterPro" id="IPR005565">
    <property type="entry name" value="Hemolysn_activator_HlyB_C"/>
</dbReference>
<dbReference type="PANTHER" id="PTHR34597">
    <property type="entry name" value="SLR1661 PROTEIN"/>
    <property type="match status" value="1"/>
</dbReference>
<feature type="domain" description="Haemolysin activator HlyB C-terminal" evidence="5">
    <location>
        <begin position="212"/>
        <end position="524"/>
    </location>
</feature>
<dbReference type="GO" id="GO:0098046">
    <property type="term" value="C:type V protein secretion system complex"/>
    <property type="evidence" value="ECO:0007669"/>
    <property type="project" value="TreeGrafter"/>
</dbReference>
<proteinExistence type="predicted"/>
<keyword evidence="2" id="KW-0812">Transmembrane</keyword>
<dbReference type="InterPro" id="IPR027282">
    <property type="entry name" value="TPS"/>
</dbReference>
<dbReference type="Pfam" id="PF08479">
    <property type="entry name" value="POTRA_2"/>
    <property type="match status" value="1"/>
</dbReference>
<dbReference type="AlphaFoldDB" id="A0A4S2PEC8"/>
<dbReference type="PIRSF" id="PIRSF029745">
    <property type="entry name" value="FhaC"/>
    <property type="match status" value="1"/>
</dbReference>
<evidence type="ECO:0000256" key="3">
    <source>
        <dbReference type="ARBA" id="ARBA00023237"/>
    </source>
</evidence>
<comment type="caution">
    <text evidence="7">The sequence shown here is derived from an EMBL/GenBank/DDBJ whole genome shotgun (WGS) entry which is preliminary data.</text>
</comment>
<gene>
    <name evidence="7" type="ORF">D3M76_00010</name>
</gene>
<keyword evidence="1" id="KW-0472">Membrane</keyword>
<evidence type="ECO:0000256" key="4">
    <source>
        <dbReference type="SAM" id="SignalP"/>
    </source>
</evidence>
<evidence type="ECO:0000256" key="2">
    <source>
        <dbReference type="ARBA" id="ARBA00022692"/>
    </source>
</evidence>
<organism evidence="7 8">
    <name type="scientific">Rodentibacter pneumotropicus</name>
    <dbReference type="NCBI Taxonomy" id="758"/>
    <lineage>
        <taxon>Bacteria</taxon>
        <taxon>Pseudomonadati</taxon>
        <taxon>Pseudomonadota</taxon>
        <taxon>Gammaproteobacteria</taxon>
        <taxon>Pasteurellales</taxon>
        <taxon>Pasteurellaceae</taxon>
        <taxon>Rodentibacter</taxon>
    </lineage>
</organism>
<dbReference type="Proteomes" id="UP000310576">
    <property type="component" value="Unassembled WGS sequence"/>
</dbReference>
<dbReference type="RefSeq" id="WP_136125557.1">
    <property type="nucleotide sequence ID" value="NZ_CAJUGY010000015.1"/>
</dbReference>
<feature type="signal peptide" evidence="4">
    <location>
        <begin position="1"/>
        <end position="24"/>
    </location>
</feature>
<name>A0A4S2PEC8_9PAST</name>
<reference evidence="7 8" key="1">
    <citation type="journal article" date="2019" name="Vet. Microbiol.">
        <title>Development of multi locus sequence typing (MLST) of Rodentibacter pneumotropicus.</title>
        <authorList>
            <person name="Adhikary S."/>
            <person name="Bisgaard M."/>
            <person name="Boot R."/>
            <person name="Benga L."/>
            <person name="Nicklas W."/>
            <person name="Christensen H."/>
        </authorList>
    </citation>
    <scope>NUCLEOTIDE SEQUENCE [LARGE SCALE GENOMIC DNA]</scope>
    <source>
        <strain evidence="7 8">1596_07</strain>
    </source>
</reference>
<dbReference type="GO" id="GO:0008320">
    <property type="term" value="F:protein transmembrane transporter activity"/>
    <property type="evidence" value="ECO:0007669"/>
    <property type="project" value="TreeGrafter"/>
</dbReference>
<evidence type="ECO:0000259" key="5">
    <source>
        <dbReference type="Pfam" id="PF03865"/>
    </source>
</evidence>
<sequence>MSTSIRRSISYLLYLSLFSGTAFATDVLTQEQQNLKHQKVIQETEEALRKAKIFLREESKQETDSITKDESQTDRTIKRITVDQAGRSVYLDFDSVIKQYEEKPLTTKQVFALVKDLTDVLYRAGYVTSAIGLKNNVADKNELDFIIHWGYVNDYLVNGEKPSSFKDKAMVFTLPSLKNKLLNVYDVDQLVEILNTTNKSAEIKVIAAEKEGESNFNLVTNRTYLPKVTLGFNNSGAENNANGRNQITASVNWSDLLGTNDSWYFSTGYRLYKGHKKNSQQNYLLSYSQPFSTYTLDIKVSQSDSKKEIKGIHSYNSEGKIKTANIKLAKVLSRNKDMILSAYGELEFKTKRNYIGERLVSHYNNNKLTIGLSYIKNFLGGKLYNDISYSNGLGWFGANSLAYNSKGDKTLSLLSGTMSWYKSFALQERPLNYQLRLGFQYSPYSLYADNQFSIGDEYTVRGFKGGIISGDSGYYLSQTVDIPFYPEKMSISQVKPFLGIDFGRIFNHVQNDNETLVGAAVGTRIQVSRLNLSFTYSKPIKNVKTNKGDSNIYYVNGSISF</sequence>
<dbReference type="GO" id="GO:0046819">
    <property type="term" value="P:protein secretion by the type V secretion system"/>
    <property type="evidence" value="ECO:0007669"/>
    <property type="project" value="TreeGrafter"/>
</dbReference>
<dbReference type="EMBL" id="QXNG01000001">
    <property type="protein sequence ID" value="THA18052.1"/>
    <property type="molecule type" value="Genomic_DNA"/>
</dbReference>
<dbReference type="InterPro" id="IPR013686">
    <property type="entry name" value="Polypept-transport_assoc_ShlB"/>
</dbReference>
<dbReference type="PANTHER" id="PTHR34597:SF3">
    <property type="entry name" value="OUTER MEMBRANE TRANSPORTER CDIB"/>
    <property type="match status" value="1"/>
</dbReference>
<evidence type="ECO:0000313" key="8">
    <source>
        <dbReference type="Proteomes" id="UP000310576"/>
    </source>
</evidence>
<keyword evidence="4" id="KW-0732">Signal</keyword>
<dbReference type="Pfam" id="PF03865">
    <property type="entry name" value="ShlB"/>
    <property type="match status" value="1"/>
</dbReference>